<keyword evidence="2" id="KW-1185">Reference proteome</keyword>
<organism evidence="1 2">
    <name type="scientific">Aureobasidium uvarum</name>
    <dbReference type="NCBI Taxonomy" id="2773716"/>
    <lineage>
        <taxon>Eukaryota</taxon>
        <taxon>Fungi</taxon>
        <taxon>Dikarya</taxon>
        <taxon>Ascomycota</taxon>
        <taxon>Pezizomycotina</taxon>
        <taxon>Dothideomycetes</taxon>
        <taxon>Dothideomycetidae</taxon>
        <taxon>Dothideales</taxon>
        <taxon>Saccotheciaceae</taxon>
        <taxon>Aureobasidium</taxon>
    </lineage>
</organism>
<comment type="caution">
    <text evidence="1">The sequence shown here is derived from an EMBL/GenBank/DDBJ whole genome shotgun (WGS) entry which is preliminary data.</text>
</comment>
<feature type="non-terminal residue" evidence="1">
    <location>
        <position position="328"/>
    </location>
</feature>
<dbReference type="AlphaFoldDB" id="A0A9N8PPI7"/>
<dbReference type="PANTHER" id="PTHR17985">
    <property type="entry name" value="SER/THR-RICH PROTEIN T10 IN DGCR REGION"/>
    <property type="match status" value="1"/>
</dbReference>
<accession>A0A9N8PPI7</accession>
<dbReference type="EMBL" id="CAINUL010000002">
    <property type="protein sequence ID" value="CAD0108052.1"/>
    <property type="molecule type" value="Genomic_DNA"/>
</dbReference>
<dbReference type="PANTHER" id="PTHR17985:SF8">
    <property type="entry name" value="TRANSPORT AND GOLGI ORGANIZATION PROTEIN 2 HOMOLOG"/>
    <property type="match status" value="1"/>
</dbReference>
<dbReference type="OrthoDB" id="191601at2759"/>
<name>A0A9N8PPI7_9PEZI</name>
<dbReference type="GO" id="GO:0007030">
    <property type="term" value="P:Golgi organization"/>
    <property type="evidence" value="ECO:0007669"/>
    <property type="project" value="TreeGrafter"/>
</dbReference>
<dbReference type="Proteomes" id="UP000745764">
    <property type="component" value="Unassembled WGS sequence"/>
</dbReference>
<proteinExistence type="predicted"/>
<sequence length="328" mass="36519">MCIALLTTAHPQYPFILLNNRDVIMLNTTLAMSFLTRPTAKASFWPSPNEHVLGGRDLQRPEQGTWLGLTKQGRLACLTNFRESGAQVYGTKSRGGLPKAFLTLPPQTTQSSQEFARHMVEDVGVSDVGGFSLVFGRLSKKNICAKDGEGLAIVSNRTEDASATTWICGKPDEIRGLSNSHFGDRTWPKVVEGEKQLRDTIQEHTLAGSSKEDLLKSFFEILSTDTLPRRKHGQDWETYVFQLRNSIFIPRIGGEDLEDSSADEIAAADEDLTAKTDSGVYGTQKQTVILVDHDGKVTYVEKTLYDERGHPTDNDVKQHEFEIEGWND</sequence>
<reference evidence="1" key="1">
    <citation type="submission" date="2020-06" db="EMBL/GenBank/DDBJ databases">
        <authorList>
            <person name="Onetto C."/>
        </authorList>
    </citation>
    <scope>NUCLEOTIDE SEQUENCE</scope>
</reference>
<protein>
    <recommendedName>
        <fullName evidence="3">DUF833-domain-containing protein</fullName>
    </recommendedName>
</protein>
<dbReference type="GO" id="GO:0005794">
    <property type="term" value="C:Golgi apparatus"/>
    <property type="evidence" value="ECO:0007669"/>
    <property type="project" value="TreeGrafter"/>
</dbReference>
<dbReference type="InterPro" id="IPR008551">
    <property type="entry name" value="TANGO2"/>
</dbReference>
<dbReference type="GO" id="GO:0009306">
    <property type="term" value="P:protein secretion"/>
    <property type="evidence" value="ECO:0007669"/>
    <property type="project" value="TreeGrafter"/>
</dbReference>
<gene>
    <name evidence="1" type="ORF">AWRI4620_LOCUS2307</name>
</gene>
<evidence type="ECO:0000313" key="2">
    <source>
        <dbReference type="Proteomes" id="UP000745764"/>
    </source>
</evidence>
<dbReference type="Pfam" id="PF05742">
    <property type="entry name" value="TANGO2"/>
    <property type="match status" value="1"/>
</dbReference>
<evidence type="ECO:0008006" key="3">
    <source>
        <dbReference type="Google" id="ProtNLM"/>
    </source>
</evidence>
<evidence type="ECO:0000313" key="1">
    <source>
        <dbReference type="EMBL" id="CAD0108052.1"/>
    </source>
</evidence>